<dbReference type="PROSITE" id="PS51444">
    <property type="entry name" value="FH2"/>
    <property type="match status" value="1"/>
</dbReference>
<gene>
    <name evidence="7" type="ORF">JCGZ_00795</name>
</gene>
<dbReference type="InterPro" id="IPR015425">
    <property type="entry name" value="FH2_Formin"/>
</dbReference>
<dbReference type="Proteomes" id="UP000027138">
    <property type="component" value="Unassembled WGS sequence"/>
</dbReference>
<dbReference type="GO" id="GO:0045010">
    <property type="term" value="P:actin nucleation"/>
    <property type="evidence" value="ECO:0007669"/>
    <property type="project" value="InterPro"/>
</dbReference>
<dbReference type="EMBL" id="KK914353">
    <property type="protein sequence ID" value="KDP39038.1"/>
    <property type="molecule type" value="Genomic_DNA"/>
</dbReference>
<feature type="compositionally biased region" description="Pro residues" evidence="3">
    <location>
        <begin position="182"/>
        <end position="221"/>
    </location>
</feature>
<feature type="signal peptide" evidence="5">
    <location>
        <begin position="1"/>
        <end position="35"/>
    </location>
</feature>
<evidence type="ECO:0000256" key="4">
    <source>
        <dbReference type="SAM" id="Phobius"/>
    </source>
</evidence>
<feature type="chain" id="PRO_5001639934" description="Formin-like protein" evidence="5">
    <location>
        <begin position="36"/>
        <end position="992"/>
    </location>
</feature>
<evidence type="ECO:0000256" key="3">
    <source>
        <dbReference type="SAM" id="MobiDB-lite"/>
    </source>
</evidence>
<evidence type="ECO:0000256" key="2">
    <source>
        <dbReference type="RuleBase" id="RU361260"/>
    </source>
</evidence>
<dbReference type="OrthoDB" id="1668162at2759"/>
<accession>A0A067KVL0</accession>
<keyword evidence="4" id="KW-1133">Transmembrane helix</keyword>
<feature type="compositionally biased region" description="Polar residues" evidence="3">
    <location>
        <begin position="252"/>
        <end position="263"/>
    </location>
</feature>
<evidence type="ECO:0000313" key="7">
    <source>
        <dbReference type="EMBL" id="KDP39038.1"/>
    </source>
</evidence>
<feature type="compositionally biased region" description="Pro residues" evidence="3">
    <location>
        <begin position="483"/>
        <end position="503"/>
    </location>
</feature>
<feature type="compositionally biased region" description="Pro residues" evidence="3">
    <location>
        <begin position="461"/>
        <end position="474"/>
    </location>
</feature>
<evidence type="ECO:0000313" key="8">
    <source>
        <dbReference type="Proteomes" id="UP000027138"/>
    </source>
</evidence>
<dbReference type="Gene3D" id="1.20.58.2220">
    <property type="entry name" value="Formin, FH2 domain"/>
    <property type="match status" value="1"/>
</dbReference>
<keyword evidence="4" id="KW-0812">Transmembrane</keyword>
<keyword evidence="5" id="KW-0732">Signal</keyword>
<feature type="region of interest" description="Disordered" evidence="3">
    <location>
        <begin position="170"/>
        <end position="263"/>
    </location>
</feature>
<dbReference type="PANTHER" id="PTHR23213">
    <property type="entry name" value="FORMIN-RELATED"/>
    <property type="match status" value="1"/>
</dbReference>
<dbReference type="PANTHER" id="PTHR23213:SF269">
    <property type="entry name" value="FORMIN-LIKE PROTEIN 5"/>
    <property type="match status" value="1"/>
</dbReference>
<feature type="region of interest" description="Disordered" evidence="3">
    <location>
        <begin position="366"/>
        <end position="535"/>
    </location>
</feature>
<reference evidence="7 8" key="1">
    <citation type="journal article" date="2014" name="PLoS ONE">
        <title>Global Analysis of Gene Expression Profiles in Physic Nut (Jatropha curcas L.) Seedlings Exposed to Salt Stress.</title>
        <authorList>
            <person name="Zhang L."/>
            <person name="Zhang C."/>
            <person name="Wu P."/>
            <person name="Chen Y."/>
            <person name="Li M."/>
            <person name="Jiang H."/>
            <person name="Wu G."/>
        </authorList>
    </citation>
    <scope>NUCLEOTIDE SEQUENCE [LARGE SCALE GENOMIC DNA]</scope>
    <source>
        <strain evidence="8">cv. GZQX0401</strain>
        <tissue evidence="7">Young leaves</tissue>
    </source>
</reference>
<comment type="similarity">
    <text evidence="1">Belongs to the formin-like family. Class-I subfamily.</text>
</comment>
<sequence>MGVTLAMPIKDKMIHIKSNCFMFLVIMLCSSMVGSLEDRQITGEVYLSQLVNLVTGEVDEGVAELLWISCRLDLLCLKKADKDLDFCFPEETFGMAGECNSARRSLVKKNTWKIIKVQHPKLKQTLLDCMKRNNNLLHVGKGDSNIQHTRYLDSFFPKVAVKRRNLLQTNADSPAPVVGSPFPSPAPSPDSAPSPVPTASDPPIPSPLSPPVSAPASPPVSTPKNSLPSPQTPFFPIGDGSPPPAIKDASADPTSGPNVEANSSKSNHKVIIVAVVVTAILTSAIAGLICFCCPKIFRKGSGLGRNDESRLLNLSLSDYSTGSYKFFGLVNSAEGEKVGHQSFNMNSNYDNPSLHSIKSDVLSTPAEENTSFGGVGATGVSSESIDKSSNSIGLLPLPPGRANIMPPLKPPPRRATPLPPEPPAALRPLPPIKAGSTPPPPLPPRAPTPPAKASGSADLRPPVPPPPGPPPPRPVAHDAKLGPSPPPPPPKTSMAPRPPPPLPGGSKVPHPPFGSKLPSNSTSGEGDGMEGNSSTTKAKLKPFFWDKVMANPDHSMVWHQLKTGSFQFNEEMIETLFGYAPADRKADRRKDSSSEDPSSQNIQILDTKKAQNLAILLRALNVTIEEISDALHEGNELPVELLEILLKMPPTAGEELKLRLFNGEISQLGPAERFLKVLVDIPFAYKRLEALLFMCTLQEDVNTTKECFETLEVACKELKSSRLFLKLLEAVLKTGNRMNDGTFRGGAQAFKLDTLLKLSDVKGVDGKTTLLHFVVQEISRSEGVKAARTAREGHKNSNISDTNENVFEDIPLDTEDDYRSLGLQVVSRLSSELENVKKAAAVDADSITGTVAKLGNSLLRAQDLLTKDLKNLEGESKFYQVLKNFVQNAEVDVMSLLSEEERIMALVKSTGDYFHGKAGKDEGLRLFVIVRDFLIILDKVCKQVAEAQKITEKTPKKGSSSRQQLSPDFRTQLFPAIQERKMVNSSSDDDSE</sequence>
<feature type="compositionally biased region" description="Polar residues" evidence="3">
    <location>
        <begin position="957"/>
        <end position="966"/>
    </location>
</feature>
<feature type="domain" description="FH2" evidence="6">
    <location>
        <begin position="530"/>
        <end position="963"/>
    </location>
</feature>
<name>A0A067KVL0_JATCU</name>
<dbReference type="GO" id="GO:0051015">
    <property type="term" value="F:actin filament binding"/>
    <property type="evidence" value="ECO:0007669"/>
    <property type="project" value="InterPro"/>
</dbReference>
<dbReference type="AlphaFoldDB" id="A0A067KVL0"/>
<dbReference type="SMART" id="SM00498">
    <property type="entry name" value="FH2"/>
    <property type="match status" value="1"/>
</dbReference>
<protein>
    <recommendedName>
        <fullName evidence="2">Formin-like protein</fullName>
    </recommendedName>
</protein>
<evidence type="ECO:0000256" key="5">
    <source>
        <dbReference type="SAM" id="SignalP"/>
    </source>
</evidence>
<dbReference type="SUPFAM" id="SSF101447">
    <property type="entry name" value="Formin homology 2 domain (FH2 domain)"/>
    <property type="match status" value="1"/>
</dbReference>
<feature type="region of interest" description="Disordered" evidence="3">
    <location>
        <begin position="951"/>
        <end position="992"/>
    </location>
</feature>
<keyword evidence="4" id="KW-0472">Membrane</keyword>
<dbReference type="STRING" id="180498.A0A067KVL0"/>
<keyword evidence="8" id="KW-1185">Reference proteome</keyword>
<dbReference type="InterPro" id="IPR027643">
    <property type="entry name" value="Formin-like_plant"/>
</dbReference>
<feature type="transmembrane region" description="Helical" evidence="4">
    <location>
        <begin position="270"/>
        <end position="293"/>
    </location>
</feature>
<organism evidence="7 8">
    <name type="scientific">Jatropha curcas</name>
    <name type="common">Barbados nut</name>
    <dbReference type="NCBI Taxonomy" id="180498"/>
    <lineage>
        <taxon>Eukaryota</taxon>
        <taxon>Viridiplantae</taxon>
        <taxon>Streptophyta</taxon>
        <taxon>Embryophyta</taxon>
        <taxon>Tracheophyta</taxon>
        <taxon>Spermatophyta</taxon>
        <taxon>Magnoliopsida</taxon>
        <taxon>eudicotyledons</taxon>
        <taxon>Gunneridae</taxon>
        <taxon>Pentapetalae</taxon>
        <taxon>rosids</taxon>
        <taxon>fabids</taxon>
        <taxon>Malpighiales</taxon>
        <taxon>Euphorbiaceae</taxon>
        <taxon>Crotonoideae</taxon>
        <taxon>Jatropheae</taxon>
        <taxon>Jatropha</taxon>
    </lineage>
</organism>
<evidence type="ECO:0000256" key="1">
    <source>
        <dbReference type="ARBA" id="ARBA00025793"/>
    </source>
</evidence>
<dbReference type="Pfam" id="PF02181">
    <property type="entry name" value="FH2"/>
    <property type="match status" value="1"/>
</dbReference>
<feature type="compositionally biased region" description="Low complexity" evidence="3">
    <location>
        <begin position="381"/>
        <end position="391"/>
    </location>
</feature>
<evidence type="ECO:0000259" key="6">
    <source>
        <dbReference type="PROSITE" id="PS51444"/>
    </source>
</evidence>
<proteinExistence type="inferred from homology"/>
<feature type="compositionally biased region" description="Pro residues" evidence="3">
    <location>
        <begin position="407"/>
        <end position="450"/>
    </location>
</feature>
<dbReference type="InterPro" id="IPR042201">
    <property type="entry name" value="FH2_Formin_sf"/>
</dbReference>